<sequence length="206" mass="22646">MPKASDETSGNADPTALDQASEKTATTTLSYTLDSDDRIVSVGGDWDGFARENDGSEILARTVIGRRLDEFITGDATRMFVRTMLMSARTLKRSIRRPYRCDSPQFRRLMEMTIVPLAQEMLDVRHHQIRAEPLPYTITIAAVTSTAASGFVKRCSICNRIRAGKVWSEVDAAVIDGRLTVAATAALKVIYGVCPDCLLSAGHRHP</sequence>
<dbReference type="eggNOG" id="ENOG503357W">
    <property type="taxonomic scope" value="Bacteria"/>
</dbReference>
<evidence type="ECO:0000256" key="1">
    <source>
        <dbReference type="SAM" id="MobiDB-lite"/>
    </source>
</evidence>
<dbReference type="EMBL" id="CP001715">
    <property type="protein sequence ID" value="ACV35413.1"/>
    <property type="molecule type" value="Genomic_DNA"/>
</dbReference>
<dbReference type="AlphaFoldDB" id="C7RN46"/>
<reference evidence="2" key="2">
    <citation type="submission" date="2009-09" db="EMBL/GenBank/DDBJ databases">
        <title>Complete sequence of chromosome of Candidatus Accumulibacter phosphatis clade IIA str. UW-1.</title>
        <authorList>
            <consortium name="US DOE Joint Genome Institute"/>
            <person name="Martin H.G."/>
            <person name="Ivanova N."/>
            <person name="Kunin V."/>
            <person name="Warnecke F."/>
            <person name="Barry K."/>
            <person name="He S."/>
            <person name="Salamov A."/>
            <person name="Szeto E."/>
            <person name="Dalin E."/>
            <person name="Pangilinan J.L."/>
            <person name="Lapidus A."/>
            <person name="Lowry S."/>
            <person name="Kyrpides N.C."/>
            <person name="McMahon K.D."/>
            <person name="Hugenholtz P."/>
        </authorList>
    </citation>
    <scope>NUCLEOTIDE SEQUENCE [LARGE SCALE GENOMIC DNA]</scope>
    <source>
        <strain evidence="2">UW-1</strain>
    </source>
</reference>
<reference evidence="2" key="1">
    <citation type="submission" date="2009-08" db="EMBL/GenBank/DDBJ databases">
        <authorList>
            <consortium name="US DOE Joint Genome Institute"/>
            <person name="Lucas S."/>
            <person name="Copeland A."/>
            <person name="Lapidus A."/>
            <person name="Glavina del Rio T."/>
            <person name="Dalin E."/>
            <person name="Tice H."/>
            <person name="Bruce D."/>
            <person name="Barry K."/>
            <person name="Pitluck S."/>
            <person name="Lowry S."/>
            <person name="Larimer F."/>
            <person name="Land M."/>
            <person name="Hauser L."/>
            <person name="Kyrpides N."/>
            <person name="Ivanova N."/>
            <person name="McMahon K.D."/>
            <person name="Hugenholtz P."/>
        </authorList>
    </citation>
    <scope>NUCLEOTIDE SEQUENCE</scope>
    <source>
        <strain evidence="2">UW-1</strain>
    </source>
</reference>
<proteinExistence type="predicted"/>
<accession>C7RN46</accession>
<name>C7RN46_ACCRE</name>
<dbReference type="OrthoDB" id="7345950at2"/>
<gene>
    <name evidence="2" type="ordered locus">CAP2UW1_2117</name>
</gene>
<evidence type="ECO:0000313" key="2">
    <source>
        <dbReference type="EMBL" id="ACV35413.1"/>
    </source>
</evidence>
<protein>
    <submittedName>
        <fullName evidence="2">Uncharacterized protein</fullName>
    </submittedName>
</protein>
<organism evidence="2">
    <name type="scientific">Accumulibacter regalis</name>
    <dbReference type="NCBI Taxonomy" id="522306"/>
    <lineage>
        <taxon>Bacteria</taxon>
        <taxon>Pseudomonadati</taxon>
        <taxon>Pseudomonadota</taxon>
        <taxon>Betaproteobacteria</taxon>
        <taxon>Candidatus Accumulibacter</taxon>
    </lineage>
</organism>
<dbReference type="KEGG" id="app:CAP2UW1_2117"/>
<dbReference type="HOGENOM" id="CLU_118946_0_0_4"/>
<feature type="region of interest" description="Disordered" evidence="1">
    <location>
        <begin position="1"/>
        <end position="24"/>
    </location>
</feature>
<dbReference type="STRING" id="522306.CAP2UW1_2117"/>